<dbReference type="PATRIC" id="fig|1544416.3.peg.265"/>
<dbReference type="AlphaFoldDB" id="A0A0Q0UEL8"/>
<comment type="caution">
    <text evidence="5">The sequence shown here is derived from an EMBL/GenBank/DDBJ whole genome shotgun (WGS) entry which is preliminary data.</text>
</comment>
<dbReference type="Gene3D" id="3.10.310.50">
    <property type="match status" value="1"/>
</dbReference>
<evidence type="ECO:0000256" key="2">
    <source>
        <dbReference type="SAM" id="Phobius"/>
    </source>
</evidence>
<feature type="coiled-coil region" evidence="1">
    <location>
        <begin position="562"/>
        <end position="601"/>
    </location>
</feature>
<protein>
    <recommendedName>
        <fullName evidence="4">TPM domain-containing protein</fullName>
    </recommendedName>
</protein>
<sequence length="670" mass="71785">MMANIPFTRTLAAAAACTMTLIPAATTAALAAPAHASSQVLAAAPVAFAEAIYDESGVLSDAQVTELEQRISQFLKSHQRNLKIVFVNSFDGMGRAEWAQQSLQANGGGNLALLAINTGDDQYSLVGGNKWTNSELADLDKAISAPIAEKDFYGAASTLIDAAESSGEVSGESVAWLGAGAVAVAGAGGGIWYFGRKRRKEEKKQVVESARRIDPADTASLTQLPIPALGQVADDYFVATDESIRRGEEELEVATAEFGSARTRPFRRALDKAQAALKRAYDIHDQLHDAIPETDEEKRALLTEVITSCSSAQKELDKQAKDFADMRSLLLNADKKIAEITQRTVDIRARLPRVSDTLDNLAARYPETTLASVRDNPELASASLDAAENSLSAARSLASKPAGQQGGLVMVLREAEHAVKVADRMLSAVEHADENIATARASLDSLVEEVEEEIEEAEELRARGTANGARADWDALDALVAEARGLVDKAQRHGQEDPLGTYTELNDLDARLDEKLDALRETTSTQDRLVRMYRQHRDAANSTIQAAEDLISSRGRLVGAQARTYLSEAKQLAQRADSLENQDLRRAVDTARQATQRAQAAVRAAQDDIDEHYRRQRRQEFSSGAGSLITGMVIGNILGGGNHGGGFGGGFGDDFGGGFDGGNDVFGGSF</sequence>
<evidence type="ECO:0000256" key="1">
    <source>
        <dbReference type="SAM" id="Coils"/>
    </source>
</evidence>
<reference evidence="5 6" key="1">
    <citation type="submission" date="2015-10" db="EMBL/GenBank/DDBJ databases">
        <title>Corynebacteirum lowii and Corynebacterium oculi species nova, derived from human clinical disease and and emended description of Corynebacterium mastiditis.</title>
        <authorList>
            <person name="Bernard K."/>
            <person name="Pacheco A.L."/>
            <person name="Mcdougall C."/>
            <person name="Burtx T."/>
            <person name="Weibe D."/>
            <person name="Tyler S."/>
            <person name="Olson A.B."/>
            <person name="Cnockaert M."/>
            <person name="Eguchi H."/>
            <person name="Kuwahara T."/>
            <person name="Nakayama-Imaohji H."/>
            <person name="Boudewijins M."/>
            <person name="Van Hoecke F."/>
            <person name="Bernier A.-M."/>
            <person name="Vandamme P."/>
        </authorList>
    </citation>
    <scope>NUCLEOTIDE SEQUENCE [LARGE SCALE GENOMIC DNA]</scope>
    <source>
        <strain evidence="5 6">NML 130210</strain>
    </source>
</reference>
<feature type="coiled-coil region" evidence="1">
    <location>
        <begin position="429"/>
        <end position="467"/>
    </location>
</feature>
<organism evidence="5 6">
    <name type="scientific">Corynebacterium oculi</name>
    <dbReference type="NCBI Taxonomy" id="1544416"/>
    <lineage>
        <taxon>Bacteria</taxon>
        <taxon>Bacillati</taxon>
        <taxon>Actinomycetota</taxon>
        <taxon>Actinomycetes</taxon>
        <taxon>Mycobacteriales</taxon>
        <taxon>Corynebacteriaceae</taxon>
        <taxon>Corynebacterium</taxon>
    </lineage>
</organism>
<name>A0A0Q0UEL8_9CORY</name>
<evidence type="ECO:0000259" key="4">
    <source>
        <dbReference type="Pfam" id="PF04536"/>
    </source>
</evidence>
<feature type="chain" id="PRO_5038491471" description="TPM domain-containing protein" evidence="3">
    <location>
        <begin position="37"/>
        <end position="670"/>
    </location>
</feature>
<dbReference type="RefSeq" id="WP_055121496.1">
    <property type="nucleotide sequence ID" value="NZ_LKST01000001.1"/>
</dbReference>
<proteinExistence type="predicted"/>
<keyword evidence="3" id="KW-0732">Signal</keyword>
<dbReference type="OrthoDB" id="5105562at2"/>
<dbReference type="STRING" id="1544416.Cocul_00259"/>
<gene>
    <name evidence="5" type="ORF">Cocul_00259</name>
</gene>
<dbReference type="Proteomes" id="UP000050517">
    <property type="component" value="Unassembled WGS sequence"/>
</dbReference>
<evidence type="ECO:0000256" key="3">
    <source>
        <dbReference type="SAM" id="SignalP"/>
    </source>
</evidence>
<keyword evidence="1" id="KW-0175">Coiled coil</keyword>
<dbReference type="InterPro" id="IPR007621">
    <property type="entry name" value="TPM_dom"/>
</dbReference>
<feature type="transmembrane region" description="Helical" evidence="2">
    <location>
        <begin position="174"/>
        <end position="195"/>
    </location>
</feature>
<keyword evidence="6" id="KW-1185">Reference proteome</keyword>
<feature type="signal peptide" evidence="3">
    <location>
        <begin position="1"/>
        <end position="36"/>
    </location>
</feature>
<evidence type="ECO:0000313" key="5">
    <source>
        <dbReference type="EMBL" id="KQB85124.1"/>
    </source>
</evidence>
<feature type="domain" description="TPM" evidence="4">
    <location>
        <begin position="52"/>
        <end position="164"/>
    </location>
</feature>
<keyword evidence="2" id="KW-0472">Membrane</keyword>
<dbReference type="Pfam" id="PF04536">
    <property type="entry name" value="TPM_phosphatase"/>
    <property type="match status" value="1"/>
</dbReference>
<keyword evidence="2" id="KW-0812">Transmembrane</keyword>
<dbReference type="EMBL" id="LKST01000001">
    <property type="protein sequence ID" value="KQB85124.1"/>
    <property type="molecule type" value="Genomic_DNA"/>
</dbReference>
<evidence type="ECO:0000313" key="6">
    <source>
        <dbReference type="Proteomes" id="UP000050517"/>
    </source>
</evidence>
<accession>A0A0Q0UEL8</accession>
<keyword evidence="2" id="KW-1133">Transmembrane helix</keyword>